<dbReference type="AlphaFoldDB" id="A0AAD4QSR2"/>
<feature type="transmembrane region" description="Helical" evidence="10">
    <location>
        <begin position="183"/>
        <end position="208"/>
    </location>
</feature>
<evidence type="ECO:0000256" key="5">
    <source>
        <dbReference type="ARBA" id="ARBA00022989"/>
    </source>
</evidence>
<evidence type="ECO:0000256" key="6">
    <source>
        <dbReference type="ARBA" id="ARBA00023136"/>
    </source>
</evidence>
<evidence type="ECO:0000313" key="12">
    <source>
        <dbReference type="Proteomes" id="UP001203297"/>
    </source>
</evidence>
<proteinExistence type="inferred from homology"/>
<dbReference type="GO" id="GO:0005886">
    <property type="term" value="C:plasma membrane"/>
    <property type="evidence" value="ECO:0007669"/>
    <property type="project" value="UniProtKB-SubCell"/>
</dbReference>
<dbReference type="EMBL" id="WTXG01000002">
    <property type="protein sequence ID" value="KAI0307275.1"/>
    <property type="molecule type" value="Genomic_DNA"/>
</dbReference>
<evidence type="ECO:0000256" key="1">
    <source>
        <dbReference type="ARBA" id="ARBA00002598"/>
    </source>
</evidence>
<feature type="transmembrane region" description="Helical" evidence="10">
    <location>
        <begin position="220"/>
        <end position="238"/>
    </location>
</feature>
<dbReference type="Pfam" id="PF02537">
    <property type="entry name" value="CRCB"/>
    <property type="match status" value="2"/>
</dbReference>
<keyword evidence="12" id="KW-1185">Reference proteome</keyword>
<sequence length="380" mass="40827">MSLTTASPANENCIQHVHVLKSPPTGEQNSHYHHTTTSGFYTTDSGPLASTELPSSEPDVTPQDPAQSYHPFSPAVIAPLMPASVFGVLARLGLQALATYDGKSVFPLAFPQSLGCLIIGVALPLKDVINGYHGPLYTAITTGFCGSLTTFSGWQLDIFDSWINEGQFHRSGLRNVVDAFTKISFTFLISLASLSFGVHIGTALLPFIPRTGPLTSAMRRAITVLSIMIYLATFPTYFRLSASFRHQATAALLFSFPGTLTRYMLSILLNPRSKLLPVGTLVANELGTSLLALFHVLQGLPRTVSPNACSILQGLEDGYCGCLTTVSTFVAEMSALAIGKRWLYATISIVMGQVLMVLILGSTVWTGNVSAQVRCTFVDT</sequence>
<protein>
    <submittedName>
        <fullName evidence="11">CrcB-like protein-domain-containing protein</fullName>
    </submittedName>
</protein>
<dbReference type="InterPro" id="IPR003691">
    <property type="entry name" value="FluC"/>
</dbReference>
<dbReference type="Proteomes" id="UP001203297">
    <property type="component" value="Unassembled WGS sequence"/>
</dbReference>
<comment type="similarity">
    <text evidence="7">Belongs to the fluoride channel Fluc/FEX (TC 1.A.43) family.</text>
</comment>
<keyword evidence="5 10" id="KW-1133">Transmembrane helix</keyword>
<evidence type="ECO:0000256" key="7">
    <source>
        <dbReference type="ARBA" id="ARBA00035120"/>
    </source>
</evidence>
<evidence type="ECO:0000256" key="8">
    <source>
        <dbReference type="ARBA" id="ARBA00035585"/>
    </source>
</evidence>
<evidence type="ECO:0000256" key="3">
    <source>
        <dbReference type="ARBA" id="ARBA00022475"/>
    </source>
</evidence>
<feature type="transmembrane region" description="Helical" evidence="10">
    <location>
        <begin position="72"/>
        <end position="93"/>
    </location>
</feature>
<gene>
    <name evidence="11" type="ORF">B0F90DRAFT_1686851</name>
</gene>
<keyword evidence="3" id="KW-1003">Cell membrane</keyword>
<feature type="transmembrane region" description="Helical" evidence="10">
    <location>
        <begin position="105"/>
        <end position="125"/>
    </location>
</feature>
<keyword evidence="4 10" id="KW-0812">Transmembrane</keyword>
<dbReference type="PANTHER" id="PTHR28259:SF1">
    <property type="entry name" value="FLUORIDE EXPORT PROTEIN 1-RELATED"/>
    <property type="match status" value="1"/>
</dbReference>
<name>A0AAD4QSR2_9AGAM</name>
<organism evidence="11 12">
    <name type="scientific">Multifurca ochricompacta</name>
    <dbReference type="NCBI Taxonomy" id="376703"/>
    <lineage>
        <taxon>Eukaryota</taxon>
        <taxon>Fungi</taxon>
        <taxon>Dikarya</taxon>
        <taxon>Basidiomycota</taxon>
        <taxon>Agaricomycotina</taxon>
        <taxon>Agaricomycetes</taxon>
        <taxon>Russulales</taxon>
        <taxon>Russulaceae</taxon>
        <taxon>Multifurca</taxon>
    </lineage>
</organism>
<feature type="transmembrane region" description="Helical" evidence="10">
    <location>
        <begin position="244"/>
        <end position="265"/>
    </location>
</feature>
<comment type="subcellular location">
    <subcellularLocation>
        <location evidence="2">Cell membrane</location>
        <topology evidence="2">Multi-pass membrane protein</topology>
    </subcellularLocation>
</comment>
<dbReference type="GO" id="GO:1903425">
    <property type="term" value="F:fluoride transmembrane transporter activity"/>
    <property type="evidence" value="ECO:0007669"/>
    <property type="project" value="TreeGrafter"/>
</dbReference>
<evidence type="ECO:0000313" key="11">
    <source>
        <dbReference type="EMBL" id="KAI0307275.1"/>
    </source>
</evidence>
<reference evidence="11" key="1">
    <citation type="journal article" date="2022" name="New Phytol.">
        <title>Evolutionary transition to the ectomycorrhizal habit in the genomes of a hyperdiverse lineage of mushroom-forming fungi.</title>
        <authorList>
            <person name="Looney B."/>
            <person name="Miyauchi S."/>
            <person name="Morin E."/>
            <person name="Drula E."/>
            <person name="Courty P.E."/>
            <person name="Kohler A."/>
            <person name="Kuo A."/>
            <person name="LaButti K."/>
            <person name="Pangilinan J."/>
            <person name="Lipzen A."/>
            <person name="Riley R."/>
            <person name="Andreopoulos W."/>
            <person name="He G."/>
            <person name="Johnson J."/>
            <person name="Nolan M."/>
            <person name="Tritt A."/>
            <person name="Barry K.W."/>
            <person name="Grigoriev I.V."/>
            <person name="Nagy L.G."/>
            <person name="Hibbett D."/>
            <person name="Henrissat B."/>
            <person name="Matheny P.B."/>
            <person name="Labbe J."/>
            <person name="Martin F.M."/>
        </authorList>
    </citation>
    <scope>NUCLEOTIDE SEQUENCE</scope>
    <source>
        <strain evidence="11">BPL690</strain>
    </source>
</reference>
<evidence type="ECO:0000256" key="9">
    <source>
        <dbReference type="SAM" id="MobiDB-lite"/>
    </source>
</evidence>
<comment type="caution">
    <text evidence="11">The sequence shown here is derived from an EMBL/GenBank/DDBJ whole genome shotgun (WGS) entry which is preliminary data.</text>
</comment>
<evidence type="ECO:0000256" key="4">
    <source>
        <dbReference type="ARBA" id="ARBA00022692"/>
    </source>
</evidence>
<evidence type="ECO:0000256" key="10">
    <source>
        <dbReference type="SAM" id="Phobius"/>
    </source>
</evidence>
<feature type="region of interest" description="Disordered" evidence="9">
    <location>
        <begin position="43"/>
        <end position="66"/>
    </location>
</feature>
<dbReference type="PANTHER" id="PTHR28259">
    <property type="entry name" value="FLUORIDE EXPORT PROTEIN 1-RELATED"/>
    <property type="match status" value="1"/>
</dbReference>
<accession>A0AAD4QSR2</accession>
<feature type="transmembrane region" description="Helical" evidence="10">
    <location>
        <begin position="342"/>
        <end position="365"/>
    </location>
</feature>
<comment type="catalytic activity">
    <reaction evidence="8">
        <text>fluoride(in) = fluoride(out)</text>
        <dbReference type="Rhea" id="RHEA:76159"/>
        <dbReference type="ChEBI" id="CHEBI:17051"/>
    </reaction>
    <physiologicalReaction direction="left-to-right" evidence="8">
        <dbReference type="Rhea" id="RHEA:76160"/>
    </physiologicalReaction>
</comment>
<comment type="function">
    <text evidence="1">Fluoride channel required for the rapid expulsion of cytoplasmic fluoride.</text>
</comment>
<keyword evidence="6 10" id="KW-0472">Membrane</keyword>
<evidence type="ECO:0000256" key="2">
    <source>
        <dbReference type="ARBA" id="ARBA00004651"/>
    </source>
</evidence>